<dbReference type="SUPFAM" id="SSF48600">
    <property type="entry name" value="Chorismate mutase II"/>
    <property type="match status" value="1"/>
</dbReference>
<evidence type="ECO:0000313" key="2">
    <source>
        <dbReference type="Proteomes" id="UP000069135"/>
    </source>
</evidence>
<accession>A0A0S1SJR1</accession>
<accession>A0A0S1STW6</accession>
<accession>A0A0S1SLD3</accession>
<gene>
    <name evidence="1" type="ORF">PeribacterD1_0076</name>
</gene>
<dbReference type="STRING" id="1735162.PeribacterB2_0076"/>
<evidence type="ECO:0000313" key="1">
    <source>
        <dbReference type="EMBL" id="ALM12779.1"/>
    </source>
</evidence>
<organism evidence="1 2">
    <name type="scientific">Candidatus Peribacter riflensis</name>
    <dbReference type="NCBI Taxonomy" id="1735162"/>
    <lineage>
        <taxon>Bacteria</taxon>
        <taxon>Candidatus Peregrinibacteriota</taxon>
        <taxon>Candidatus Peribacteria</taxon>
        <taxon>Candidatus Peribacterales</taxon>
        <taxon>Candidatus Peribacteraceae</taxon>
        <taxon>Candidatus Peribacter</taxon>
    </lineage>
</organism>
<dbReference type="GO" id="GO:0046417">
    <property type="term" value="P:chorismate metabolic process"/>
    <property type="evidence" value="ECO:0007669"/>
    <property type="project" value="InterPro"/>
</dbReference>
<evidence type="ECO:0008006" key="3">
    <source>
        <dbReference type="Google" id="ProtNLM"/>
    </source>
</evidence>
<proteinExistence type="predicted"/>
<reference evidence="2" key="1">
    <citation type="submission" date="2015-10" db="EMBL/GenBank/DDBJ databases">
        <title>Analysis of five complete genome sequences for members of the class Peribacteria in the recently recognized Peregrinibacteria bacterial phylum.</title>
        <authorList>
            <person name="Anantharaman K."/>
            <person name="Brown C.T."/>
            <person name="Burstein D."/>
            <person name="Castelle C.J."/>
            <person name="Probst A.J."/>
            <person name="Thomas B.C."/>
            <person name="Williams K.H."/>
            <person name="Banfield J.F."/>
        </authorList>
    </citation>
    <scope>NUCLEOTIDE SEQUENCE [LARGE SCALE GENOMIC DNA]</scope>
</reference>
<protein>
    <recommendedName>
        <fullName evidence="3">Chorismate mutase</fullName>
    </recommendedName>
</protein>
<dbReference type="Proteomes" id="UP000069135">
    <property type="component" value="Chromosome"/>
</dbReference>
<accession>A0A0S1SS66</accession>
<dbReference type="KEGG" id="prf:PeribacterA2_0076"/>
<dbReference type="InterPro" id="IPR036263">
    <property type="entry name" value="Chorismate_II_sf"/>
</dbReference>
<accession>A0A0S1SHX6</accession>
<dbReference type="EMBL" id="CP013065">
    <property type="protein sequence ID" value="ALM12779.1"/>
    <property type="molecule type" value="Genomic_DNA"/>
</dbReference>
<sequence length="78" mass="8830">MMMTDDILATLEKIDQQIVRLIADRRDLVAQVPGGLSADQEVEAMSLWIDEAVERELPEDAMEKMGKILSQVCRKRGE</sequence>
<name>A0A0S1SJR1_9BACT</name>
<reference evidence="1 2" key="2">
    <citation type="journal article" date="2016" name="PeerJ">
        <title>Analysis of five complete genome sequences for members of the class Peribacteria in the recently recognized Peregrinibacteria bacterial phylum.</title>
        <authorList>
            <person name="Anantharaman K."/>
            <person name="Brown C.T."/>
            <person name="Burstein D."/>
            <person name="Castelle C.J."/>
            <person name="Probst A.J."/>
            <person name="Thomas B.C."/>
            <person name="Williams K.H."/>
            <person name="Banfield J.F."/>
        </authorList>
    </citation>
    <scope>NUCLEOTIDE SEQUENCE [LARGE SCALE GENOMIC DNA]</scope>
    <source>
        <strain evidence="1">RIFOXYD1_FULL_PER-ii_59_16</strain>
    </source>
</reference>
<dbReference type="AlphaFoldDB" id="A0A0S1SJR1"/>